<accession>A0A1N7R2K0</accession>
<protein>
    <submittedName>
        <fullName evidence="1">Uncharacterized protein</fullName>
    </submittedName>
</protein>
<gene>
    <name evidence="1" type="ORF">SAMN05421788_108281</name>
</gene>
<evidence type="ECO:0000313" key="2">
    <source>
        <dbReference type="Proteomes" id="UP000186917"/>
    </source>
</evidence>
<organism evidence="1 2">
    <name type="scientific">Filimonas lacunae</name>
    <dbReference type="NCBI Taxonomy" id="477680"/>
    <lineage>
        <taxon>Bacteria</taxon>
        <taxon>Pseudomonadati</taxon>
        <taxon>Bacteroidota</taxon>
        <taxon>Chitinophagia</taxon>
        <taxon>Chitinophagales</taxon>
        <taxon>Chitinophagaceae</taxon>
        <taxon>Filimonas</taxon>
    </lineage>
</organism>
<keyword evidence="2" id="KW-1185">Reference proteome</keyword>
<dbReference type="AlphaFoldDB" id="A0A1N7R2K0"/>
<dbReference type="Proteomes" id="UP000186917">
    <property type="component" value="Unassembled WGS sequence"/>
</dbReference>
<reference evidence="2" key="1">
    <citation type="submission" date="2017-01" db="EMBL/GenBank/DDBJ databases">
        <authorList>
            <person name="Varghese N."/>
            <person name="Submissions S."/>
        </authorList>
    </citation>
    <scope>NUCLEOTIDE SEQUENCE [LARGE SCALE GENOMIC DNA]</scope>
    <source>
        <strain evidence="2">DSM 21054</strain>
    </source>
</reference>
<sequence length="236" mass="26910">MQQIFLDLCNNIPNHSYMKKLALIGRITQIALIVVVCLLCYKTQCNKPAPTQDNPKPEKTAEASPFFKPDELLTFQLKDGSYRAAICTQVRLVGAEWMYDLVMTTYTGATKATYPNMLHSFVAGKLVPSEHNTDSLLAMQPTIGEIWKYAGKRNLLFTLRYHAVAHNELATFKDKFEVTGKLPVKDSFKKQVSYSREYSFKDFEEVFTDTDSYMKLLEEQKYPVHLICQTGDYCGG</sequence>
<evidence type="ECO:0000313" key="1">
    <source>
        <dbReference type="EMBL" id="SIT29305.1"/>
    </source>
</evidence>
<name>A0A1N7R2K0_9BACT</name>
<dbReference type="EMBL" id="FTOR01000008">
    <property type="protein sequence ID" value="SIT29305.1"/>
    <property type="molecule type" value="Genomic_DNA"/>
</dbReference>
<proteinExistence type="predicted"/>